<evidence type="ECO:0000313" key="2">
    <source>
        <dbReference type="Proteomes" id="UP001234297"/>
    </source>
</evidence>
<name>A0ACC2MQ89_PERAE</name>
<keyword evidence="2" id="KW-1185">Reference proteome</keyword>
<protein>
    <submittedName>
        <fullName evidence="1">Uncharacterized protein</fullName>
    </submittedName>
</protein>
<comment type="caution">
    <text evidence="1">The sequence shown here is derived from an EMBL/GenBank/DDBJ whole genome shotgun (WGS) entry which is preliminary data.</text>
</comment>
<dbReference type="EMBL" id="CM056809">
    <property type="protein sequence ID" value="KAJ8647854.1"/>
    <property type="molecule type" value="Genomic_DNA"/>
</dbReference>
<gene>
    <name evidence="1" type="ORF">MRB53_000877</name>
</gene>
<dbReference type="Proteomes" id="UP001234297">
    <property type="component" value="Chromosome 1"/>
</dbReference>
<organism evidence="1 2">
    <name type="scientific">Persea americana</name>
    <name type="common">Avocado</name>
    <dbReference type="NCBI Taxonomy" id="3435"/>
    <lineage>
        <taxon>Eukaryota</taxon>
        <taxon>Viridiplantae</taxon>
        <taxon>Streptophyta</taxon>
        <taxon>Embryophyta</taxon>
        <taxon>Tracheophyta</taxon>
        <taxon>Spermatophyta</taxon>
        <taxon>Magnoliopsida</taxon>
        <taxon>Magnoliidae</taxon>
        <taxon>Laurales</taxon>
        <taxon>Lauraceae</taxon>
        <taxon>Persea</taxon>
    </lineage>
</organism>
<evidence type="ECO:0000313" key="1">
    <source>
        <dbReference type="EMBL" id="KAJ8647854.1"/>
    </source>
</evidence>
<accession>A0ACC2MQ89</accession>
<reference evidence="1 2" key="1">
    <citation type="journal article" date="2022" name="Hortic Res">
        <title>A haplotype resolved chromosomal level avocado genome allows analysis of novel avocado genes.</title>
        <authorList>
            <person name="Nath O."/>
            <person name="Fletcher S.J."/>
            <person name="Hayward A."/>
            <person name="Shaw L.M."/>
            <person name="Masouleh A.K."/>
            <person name="Furtado A."/>
            <person name="Henry R.J."/>
            <person name="Mitter N."/>
        </authorList>
    </citation>
    <scope>NUCLEOTIDE SEQUENCE [LARGE SCALE GENOMIC DNA]</scope>
    <source>
        <strain evidence="2">cv. Hass</strain>
    </source>
</reference>
<proteinExistence type="predicted"/>
<sequence>MNDFPYPPTSPPPPRSAFFEDPFYEQPRYFLHACFLCNKPLGQSMDIYMYRGDTPFCSEECRQEQIGINEAMERNQIQSLTGPPSNPSSTFQDKFSDFLQRVGSILS</sequence>